<dbReference type="SUPFAM" id="SSF54909">
    <property type="entry name" value="Dimeric alpha+beta barrel"/>
    <property type="match status" value="1"/>
</dbReference>
<organism evidence="3 4">
    <name type="scientific">Corynebacterium genitalium ATCC 33030</name>
    <dbReference type="NCBI Taxonomy" id="585529"/>
    <lineage>
        <taxon>Bacteria</taxon>
        <taxon>Bacillati</taxon>
        <taxon>Actinomycetota</taxon>
        <taxon>Actinomycetes</taxon>
        <taxon>Mycobacteriales</taxon>
        <taxon>Corynebacteriaceae</taxon>
        <taxon>Corynebacterium</taxon>
    </lineage>
</organism>
<dbReference type="InterPro" id="IPR011008">
    <property type="entry name" value="Dimeric_a/b-barrel"/>
</dbReference>
<feature type="domain" description="YCII-related" evidence="2">
    <location>
        <begin position="4"/>
        <end position="84"/>
    </location>
</feature>
<reference evidence="3" key="1">
    <citation type="submission" date="2010-06" db="EMBL/GenBank/DDBJ databases">
        <authorList>
            <person name="Muzny D."/>
            <person name="Qin X."/>
            <person name="Buhay C."/>
            <person name="Dugan-Rocha S."/>
            <person name="Ding Y."/>
            <person name="Chen G."/>
            <person name="Hawes A."/>
            <person name="Holder M."/>
            <person name="Jhangiani S."/>
            <person name="Johnson A."/>
            <person name="Khan Z."/>
            <person name="Li Z."/>
            <person name="Liu W."/>
            <person name="Liu X."/>
            <person name="Perez L."/>
            <person name="Shen H."/>
            <person name="Wang Q."/>
            <person name="Watt J."/>
            <person name="Xi L."/>
            <person name="Xin Y."/>
            <person name="Zhou J."/>
            <person name="Deng J."/>
            <person name="Jiang H."/>
            <person name="Liu Y."/>
            <person name="Qu J."/>
            <person name="Song X.-Z."/>
            <person name="Zhang L."/>
            <person name="Villasana D."/>
            <person name="Johnson A."/>
            <person name="Liu J."/>
            <person name="Liyanage D."/>
            <person name="Lorensuhewa L."/>
            <person name="Robinson T."/>
            <person name="Song A."/>
            <person name="Song B.-B."/>
            <person name="Dinh H."/>
            <person name="Thornton R."/>
            <person name="Coyle M."/>
            <person name="Francisco L."/>
            <person name="Jackson L."/>
            <person name="Javaid M."/>
            <person name="Korchina V."/>
            <person name="Kovar C."/>
            <person name="Mata R."/>
            <person name="Mathew T."/>
            <person name="Ngo R."/>
            <person name="Nguyen L."/>
            <person name="Nguyen N."/>
            <person name="Okwuonu G."/>
            <person name="Ongeri F."/>
            <person name="Pham C."/>
            <person name="Simmons D."/>
            <person name="Wilczek-Boney K."/>
            <person name="Hale W."/>
            <person name="Jakkamsetti A."/>
            <person name="Pham P."/>
            <person name="Ruth R."/>
            <person name="San Lucas F."/>
            <person name="Warren J."/>
            <person name="Zhang J."/>
            <person name="Zhao Z."/>
            <person name="Zhou C."/>
            <person name="Zhu D."/>
            <person name="Lee S."/>
            <person name="Bess C."/>
            <person name="Blankenburg K."/>
            <person name="Forbes L."/>
            <person name="Fu Q."/>
            <person name="Gubbala S."/>
            <person name="Hirani K."/>
            <person name="Jayaseelan J.C."/>
            <person name="Lara F."/>
            <person name="Munidasa M."/>
            <person name="Palculict T."/>
            <person name="Patil S."/>
            <person name="Pu L.-L."/>
            <person name="Saada N."/>
            <person name="Tang L."/>
            <person name="Weissenberger G."/>
            <person name="Zhu Y."/>
            <person name="Hemphill L."/>
            <person name="Shang Y."/>
            <person name="Youmans B."/>
            <person name="Ayvaz T."/>
            <person name="Ross M."/>
            <person name="Santibanez J."/>
            <person name="Aqrawi P."/>
            <person name="Gross S."/>
            <person name="Joshi V."/>
            <person name="Fowler G."/>
            <person name="Nazareth L."/>
            <person name="Reid J."/>
            <person name="Worley K."/>
            <person name="Petrosino J."/>
            <person name="Highlander S."/>
            <person name="Gibbs R."/>
        </authorList>
    </citation>
    <scope>NUCLEOTIDE SEQUENCE [LARGE SCALE GENOMIC DNA]</scope>
    <source>
        <strain evidence="3">ATCC 33030</strain>
    </source>
</reference>
<evidence type="ECO:0000256" key="1">
    <source>
        <dbReference type="ARBA" id="ARBA00007689"/>
    </source>
</evidence>
<comment type="similarity">
    <text evidence="1">Belongs to the YciI family.</text>
</comment>
<comment type="caution">
    <text evidence="3">The sequence shown here is derived from an EMBL/GenBank/DDBJ whole genome shotgun (WGS) entry which is preliminary data.</text>
</comment>
<dbReference type="Gene3D" id="3.30.70.1060">
    <property type="entry name" value="Dimeric alpha+beta barrel"/>
    <property type="match status" value="1"/>
</dbReference>
<dbReference type="AlphaFoldDB" id="D7WF74"/>
<evidence type="ECO:0000259" key="2">
    <source>
        <dbReference type="Pfam" id="PF03795"/>
    </source>
</evidence>
<dbReference type="RefSeq" id="WP_005289767.1">
    <property type="nucleotide sequence ID" value="NZ_CM000961.1"/>
</dbReference>
<dbReference type="Proteomes" id="UP000004208">
    <property type="component" value="Unassembled WGS sequence"/>
</dbReference>
<dbReference type="HOGENOM" id="CLU_110355_7_0_11"/>
<protein>
    <recommendedName>
        <fullName evidence="2">YCII-related domain-containing protein</fullName>
    </recommendedName>
</protein>
<dbReference type="EMBL" id="ACLJ02000003">
    <property type="protein sequence ID" value="EFK53753.1"/>
    <property type="molecule type" value="Genomic_DNA"/>
</dbReference>
<keyword evidence="4" id="KW-1185">Reference proteome</keyword>
<gene>
    <name evidence="3" type="ORF">HMPREF0291_11410</name>
</gene>
<dbReference type="Pfam" id="PF03795">
    <property type="entry name" value="YCII"/>
    <property type="match status" value="1"/>
</dbReference>
<dbReference type="InterPro" id="IPR005545">
    <property type="entry name" value="YCII"/>
</dbReference>
<accession>D7WF74</accession>
<dbReference type="eggNOG" id="COG2350">
    <property type="taxonomic scope" value="Bacteria"/>
</dbReference>
<proteinExistence type="inferred from homology"/>
<dbReference type="OrthoDB" id="8968203at2"/>
<name>D7WF74_9CORY</name>
<sequence length="90" mass="10042">MTYYAVTYTYGERSLISATRPRHRDYMTALKDDGIVVAAGPFEGDAQSLILFRVADRAALEEILAADPYTEAGALADREIREWNPVINAF</sequence>
<dbReference type="STRING" id="585529.HMPREF0291_11410"/>
<evidence type="ECO:0000313" key="4">
    <source>
        <dbReference type="Proteomes" id="UP000004208"/>
    </source>
</evidence>
<evidence type="ECO:0000313" key="3">
    <source>
        <dbReference type="EMBL" id="EFK53753.1"/>
    </source>
</evidence>